<organism evidence="1 2">
    <name type="scientific">Symbiodinium natans</name>
    <dbReference type="NCBI Taxonomy" id="878477"/>
    <lineage>
        <taxon>Eukaryota</taxon>
        <taxon>Sar</taxon>
        <taxon>Alveolata</taxon>
        <taxon>Dinophyceae</taxon>
        <taxon>Suessiales</taxon>
        <taxon>Symbiodiniaceae</taxon>
        <taxon>Symbiodinium</taxon>
    </lineage>
</organism>
<dbReference type="EMBL" id="CAJNDS010002102">
    <property type="protein sequence ID" value="CAE7327712.1"/>
    <property type="molecule type" value="Genomic_DNA"/>
</dbReference>
<sequence>MDAISESTLAFAVPTWKKQSEAFRQAIRQARVVDQHIKDLSMGSVAHFRAKIIPVRQHVTTSCN</sequence>
<dbReference type="Proteomes" id="UP000604046">
    <property type="component" value="Unassembled WGS sequence"/>
</dbReference>
<comment type="caution">
    <text evidence="1">The sequence shown here is derived from an EMBL/GenBank/DDBJ whole genome shotgun (WGS) entry which is preliminary data.</text>
</comment>
<evidence type="ECO:0000313" key="1">
    <source>
        <dbReference type="EMBL" id="CAE7327712.1"/>
    </source>
</evidence>
<protein>
    <submittedName>
        <fullName evidence="1">Uncharacterized protein</fullName>
    </submittedName>
</protein>
<keyword evidence="2" id="KW-1185">Reference proteome</keyword>
<reference evidence="1" key="1">
    <citation type="submission" date="2021-02" db="EMBL/GenBank/DDBJ databases">
        <authorList>
            <person name="Dougan E. K."/>
            <person name="Rhodes N."/>
            <person name="Thang M."/>
            <person name="Chan C."/>
        </authorList>
    </citation>
    <scope>NUCLEOTIDE SEQUENCE</scope>
</reference>
<proteinExistence type="predicted"/>
<gene>
    <name evidence="1" type="ORF">SNAT2548_LOCUS17158</name>
</gene>
<evidence type="ECO:0000313" key="2">
    <source>
        <dbReference type="Proteomes" id="UP000604046"/>
    </source>
</evidence>
<dbReference type="AlphaFoldDB" id="A0A812NUQ9"/>
<name>A0A812NUQ9_9DINO</name>
<accession>A0A812NUQ9</accession>